<dbReference type="OrthoDB" id="9811276at2"/>
<evidence type="ECO:0000256" key="2">
    <source>
        <dbReference type="ARBA" id="ARBA00022692"/>
    </source>
</evidence>
<sequence>MILSLQLRSVQNYVTQKASQYLSKELQTTIKLESVYFRPFDAIQIKNFYVEDQEQDTLLYFGELQADLDLSSIWNSRLMINNLKISDGKISIKKQIDSTTNFTFIQRYFSPQETDPKKPAGKFDLILSSATLQNIELYYKDYFSKDVDGINFGDLHVYSLNGKFNDIDYVNHIIKASVQELTFKEKSGVFVKKLNTIATIDSNRMEFSQLDLEVNSSYIRDYVLLEYVNFAAFSDFIKQVSITGNLRDSRITSKDIALFAPQVNVTNFDVMINGDFSGKVDNLQAKKVQIRTGRQTWLQGDVSIKGLPNIDQTFFDMNLSQLITDRKDLETLVADLSGKKLFALPVLFDRFGKLSYQGQITGFYNDFITKGIFKTNLGDIIADVNLKLNDEGEYSGEVLVNKFNLGELVQSEQLGFVALRATAKGRGFSLENLYEEIQSNVQYIDYKGYRYQNILIDGAIEKQNFSGNINVNDENLAVDFNGNLSLDKNLPEFGFTAKVDKIDLNNLHLSQDSLILSGTINSNFVGGNLNDVIGELVVSDLRIEKPEQTAIVESLSLRAEGRGEDRLLAIQSNILDATIKGEFDLNTFPSYFKSVAKHYIPSWETKIVEGGIQEFDLELTLKDFSPFALVFAPDVTIPEEVIVNGKFSSQNEQASLNGFIPLITYKDIKVNNLIFDQTTNDQYLNLFITSDRVDITDSLYINNVNFANVLRNDSLNFNIKLSDPNATNQLDLNGLIEFDSNTSPRLSLLPSDVIINHEEWRIQDQVRFNFEDGKTLIDGLELSQASQIVKIDGTISNSADDVLTVNLQNFSLKTLNPLSRTAGIELNGLMEGDIEIRSLLKNPFIQSDISAQGIEYNQVMIGDLTLKADLDRSTQLVNLEAEVNNDGDQSLFVEGTYNAVQEDNSLDLTVRLNDSQLVLFAPFLKNLVSDLSGTVTAELSVSGTPFNPAINGSANFNDAGMVVNYLKTPYIINDKVQIENSKIIINDLAIRDRAGHRAIANGTVDMSTPLNPTIHVEIEAEEFMVLNTTAKDNPLYYGLAYGTGSFSFQGPTDNMNIRIEAQTNSGTVINIPLNAAGTITDRDFITFVVKDSSLVVPKKNSFQGLTMTMDLTVDPEAEINIFTDLGKLSGRGEGLLSMNITSLGDFEMFGDYAIQEGEFEFTAQDFINKIFEISQGGSIRWTGNPTEALINLTAVYQVRTSVRPLYIAAGRNGTDQRVLAQAEMILNGNLLHPDISFGIDFPTDSYVKDELQSYLSDANNVNQQALSLIVRRSFAPGTGTDLTRELNTTVFSAGTELAFNQLNNIISQSLNLNFVDFNIRSFNEASASIRLLNDRLVLTGGVTDRRGQLNDFNVFGKDIASDVEALYLLRKSGNLLLRASNRLNNRNFLNPEDEYVSAFGLVYRQEFDTFGEFFRRIFNFKKATNKPLVESTPDSTKVN</sequence>
<evidence type="ECO:0000256" key="3">
    <source>
        <dbReference type="ARBA" id="ARBA00022989"/>
    </source>
</evidence>
<comment type="subcellular location">
    <subcellularLocation>
        <location evidence="1">Membrane</location>
        <topology evidence="1">Single-pass membrane protein</topology>
    </subcellularLocation>
</comment>
<protein>
    <submittedName>
        <fullName evidence="6">Uncharacterized protein DUF490</fullName>
    </submittedName>
</protein>
<evidence type="ECO:0000313" key="7">
    <source>
        <dbReference type="Proteomes" id="UP000294616"/>
    </source>
</evidence>
<keyword evidence="7" id="KW-1185">Reference proteome</keyword>
<dbReference type="InterPro" id="IPR007452">
    <property type="entry name" value="TamB_C"/>
</dbReference>
<dbReference type="GO" id="GO:0005886">
    <property type="term" value="C:plasma membrane"/>
    <property type="evidence" value="ECO:0007669"/>
    <property type="project" value="InterPro"/>
</dbReference>
<dbReference type="PANTHER" id="PTHR36985">
    <property type="entry name" value="TRANSLOCATION AND ASSEMBLY MODULE SUBUNIT TAMB"/>
    <property type="match status" value="1"/>
</dbReference>
<feature type="domain" description="Translocation and assembly module TamB C-terminal" evidence="5">
    <location>
        <begin position="989"/>
        <end position="1407"/>
    </location>
</feature>
<dbReference type="GO" id="GO:0009306">
    <property type="term" value="P:protein secretion"/>
    <property type="evidence" value="ECO:0007669"/>
    <property type="project" value="InterPro"/>
</dbReference>
<evidence type="ECO:0000256" key="1">
    <source>
        <dbReference type="ARBA" id="ARBA00004167"/>
    </source>
</evidence>
<keyword evidence="3" id="KW-1133">Transmembrane helix</keyword>
<evidence type="ECO:0000256" key="4">
    <source>
        <dbReference type="ARBA" id="ARBA00023136"/>
    </source>
</evidence>
<reference evidence="6 7" key="1">
    <citation type="submission" date="2019-03" db="EMBL/GenBank/DDBJ databases">
        <title>Genomic Encyclopedia of Archaeal and Bacterial Type Strains, Phase II (KMG-II): from individual species to whole genera.</title>
        <authorList>
            <person name="Goeker M."/>
        </authorList>
    </citation>
    <scope>NUCLEOTIDE SEQUENCE [LARGE SCALE GENOMIC DNA]</scope>
    <source>
        <strain evidence="6 7">DSM 22554</strain>
    </source>
</reference>
<evidence type="ECO:0000259" key="5">
    <source>
        <dbReference type="Pfam" id="PF04357"/>
    </source>
</evidence>
<keyword evidence="4" id="KW-0472">Membrane</keyword>
<dbReference type="RefSeq" id="WP_132224094.1">
    <property type="nucleotide sequence ID" value="NZ_SMGO01000002.1"/>
</dbReference>
<keyword evidence="2" id="KW-0812">Transmembrane</keyword>
<dbReference type="Pfam" id="PF04357">
    <property type="entry name" value="TamB"/>
    <property type="match status" value="1"/>
</dbReference>
<proteinExistence type="predicted"/>
<gene>
    <name evidence="6" type="ORF">C8N28_1854</name>
</gene>
<name>A0A4R1LXM7_9SPHI</name>
<comment type="caution">
    <text evidence="6">The sequence shown here is derived from an EMBL/GenBank/DDBJ whole genome shotgun (WGS) entry which is preliminary data.</text>
</comment>
<accession>A0A4R1LXM7</accession>
<dbReference type="PANTHER" id="PTHR36985:SF1">
    <property type="entry name" value="TRANSLOCATION AND ASSEMBLY MODULE SUBUNIT TAMB"/>
    <property type="match status" value="1"/>
</dbReference>
<organism evidence="6 7">
    <name type="scientific">Albibacterium bauzanense</name>
    <dbReference type="NCBI Taxonomy" id="653929"/>
    <lineage>
        <taxon>Bacteria</taxon>
        <taxon>Pseudomonadati</taxon>
        <taxon>Bacteroidota</taxon>
        <taxon>Sphingobacteriia</taxon>
        <taxon>Sphingobacteriales</taxon>
        <taxon>Sphingobacteriaceae</taxon>
        <taxon>Albibacterium</taxon>
    </lineage>
</organism>
<dbReference type="Proteomes" id="UP000294616">
    <property type="component" value="Unassembled WGS sequence"/>
</dbReference>
<dbReference type="EMBL" id="SMGO01000002">
    <property type="protein sequence ID" value="TCK83264.1"/>
    <property type="molecule type" value="Genomic_DNA"/>
</dbReference>
<evidence type="ECO:0000313" key="6">
    <source>
        <dbReference type="EMBL" id="TCK83264.1"/>
    </source>
</evidence>